<dbReference type="RefSeq" id="XP_007881120.1">
    <property type="nucleotide sequence ID" value="XM_007882929.1"/>
</dbReference>
<feature type="compositionally biased region" description="Polar residues" evidence="1">
    <location>
        <begin position="1"/>
        <end position="14"/>
    </location>
</feature>
<sequence>MSNPSQSASISSTGQLGGGSDGLPSKRSANGNPNQSAFGGNAASATGPQTSTGPQQEVAGTLPNNYSLGSTKADYKVPTNTVPNDTPAGADGQTTTGGRGGDTLRDGLQNHEVEMPATKPHLQPQSNETSKPPSADPSLLNDDN</sequence>
<feature type="compositionally biased region" description="Basic and acidic residues" evidence="1">
    <location>
        <begin position="102"/>
        <end position="114"/>
    </location>
</feature>
<dbReference type="OrthoDB" id="3355804at2759"/>
<feature type="compositionally biased region" description="Polar residues" evidence="1">
    <location>
        <begin position="27"/>
        <end position="55"/>
    </location>
</feature>
<organism evidence="2 3">
    <name type="scientific">Pseudozyma flocculosa PF-1</name>
    <dbReference type="NCBI Taxonomy" id="1277687"/>
    <lineage>
        <taxon>Eukaryota</taxon>
        <taxon>Fungi</taxon>
        <taxon>Dikarya</taxon>
        <taxon>Basidiomycota</taxon>
        <taxon>Ustilaginomycotina</taxon>
        <taxon>Ustilaginomycetes</taxon>
        <taxon>Ustilaginales</taxon>
        <taxon>Ustilaginaceae</taxon>
        <taxon>Pseudozyma</taxon>
    </lineage>
</organism>
<dbReference type="EMBL" id="KE361641">
    <property type="protein sequence ID" value="EPQ27115.1"/>
    <property type="molecule type" value="Genomic_DNA"/>
</dbReference>
<feature type="region of interest" description="Disordered" evidence="1">
    <location>
        <begin position="1"/>
        <end position="144"/>
    </location>
</feature>
<dbReference type="KEGG" id="pfp:PFL1_05397"/>
<reference evidence="2 3" key="1">
    <citation type="journal article" date="2013" name="Plant Cell">
        <title>The transition from a phytopathogenic smut ancestor to an anamorphic biocontrol agent deciphered by comparative whole-genome analysis.</title>
        <authorList>
            <person name="Lefebvre F."/>
            <person name="Joly D.L."/>
            <person name="Labbe C."/>
            <person name="Teichmann B."/>
            <person name="Linning R."/>
            <person name="Belzile F."/>
            <person name="Bakkeren G."/>
            <person name="Belanger R.R."/>
        </authorList>
    </citation>
    <scope>NUCLEOTIDE SEQUENCE [LARGE SCALE GENOMIC DNA]</scope>
    <source>
        <strain evidence="2 3">PF-1</strain>
    </source>
</reference>
<gene>
    <name evidence="2" type="ORF">PFL1_05397</name>
</gene>
<proteinExistence type="predicted"/>
<protein>
    <submittedName>
        <fullName evidence="2">Uncharacterized protein</fullName>
    </submittedName>
</protein>
<evidence type="ECO:0000313" key="2">
    <source>
        <dbReference type="EMBL" id="EPQ27115.1"/>
    </source>
</evidence>
<evidence type="ECO:0000256" key="1">
    <source>
        <dbReference type="SAM" id="MobiDB-lite"/>
    </source>
</evidence>
<feature type="compositionally biased region" description="Polar residues" evidence="1">
    <location>
        <begin position="123"/>
        <end position="132"/>
    </location>
</feature>
<dbReference type="Proteomes" id="UP000053664">
    <property type="component" value="Unassembled WGS sequence"/>
</dbReference>
<dbReference type="GeneID" id="19319490"/>
<dbReference type="AlphaFoldDB" id="A0A061H558"/>
<name>A0A061H558_9BASI</name>
<accession>A0A061H558</accession>
<dbReference type="HOGENOM" id="CLU_1797312_0_0_1"/>
<evidence type="ECO:0000313" key="3">
    <source>
        <dbReference type="Proteomes" id="UP000053664"/>
    </source>
</evidence>